<evidence type="ECO:0000256" key="4">
    <source>
        <dbReference type="ARBA" id="ARBA00022989"/>
    </source>
</evidence>
<dbReference type="InterPro" id="IPR032689">
    <property type="entry name" value="TraG-D_C"/>
</dbReference>
<evidence type="ECO:0000256" key="1">
    <source>
        <dbReference type="ARBA" id="ARBA00004651"/>
    </source>
</evidence>
<keyword evidence="2" id="KW-1003">Cell membrane</keyword>
<feature type="non-terminal residue" evidence="8">
    <location>
        <position position="1"/>
    </location>
</feature>
<name>A0A6D1A7F4_ECOLX</name>
<evidence type="ECO:0000313" key="8">
    <source>
        <dbReference type="EMBL" id="NEU02778.1"/>
    </source>
</evidence>
<dbReference type="AlphaFoldDB" id="A0A6D1A7F4"/>
<accession>A0A6D1A7F4</accession>
<dbReference type="EMBL" id="JAAHTE010000326">
    <property type="protein sequence ID" value="NEU02778.1"/>
    <property type="molecule type" value="Genomic_DNA"/>
</dbReference>
<dbReference type="Gene3D" id="3.40.50.300">
    <property type="entry name" value="P-loop containing nucleotide triphosphate hydrolases"/>
    <property type="match status" value="1"/>
</dbReference>
<comment type="subcellular location">
    <subcellularLocation>
        <location evidence="1">Cell membrane</location>
        <topology evidence="1">Multi-pass membrane protein</topology>
    </subcellularLocation>
</comment>
<reference evidence="8" key="1">
    <citation type="submission" date="2020-02" db="EMBL/GenBank/DDBJ databases">
        <title>Investigating the Use of Bacteriophages as New Decolonization Strategy for Intestinal Carriage of CTX-M-15-producing ST131 Escherichia coli: an In Vitro Continuous Culture System Model.</title>
        <authorList>
            <person name="Bernasconi O.J."/>
            <person name="Campos-Madueno E.I."/>
            <person name="Dona V."/>
            <person name="Perreten V."/>
            <person name="Carattoli A."/>
            <person name="Endimiani A."/>
        </authorList>
    </citation>
    <scope>NUCLEOTIDE SEQUENCE</scope>
    <source>
        <strain evidence="8">4901.28</strain>
    </source>
</reference>
<dbReference type="InterPro" id="IPR027417">
    <property type="entry name" value="P-loop_NTPase"/>
</dbReference>
<feature type="non-terminal residue" evidence="8">
    <location>
        <position position="119"/>
    </location>
</feature>
<sequence length="119" mass="13626">ISRSRNIFFQFVLQDYNQLKKYNDKVDGVDKTIRSNLQFTYFLNSNDEDTLKELSESLGKKEVKKISKSTSYDSRSKGSTSGTTENIEEKPLMSVSEIKSKNKDLAIISIIGYKPMLIK</sequence>
<keyword evidence="4" id="KW-1133">Transmembrane helix</keyword>
<evidence type="ECO:0000259" key="7">
    <source>
        <dbReference type="Pfam" id="PF12696"/>
    </source>
</evidence>
<protein>
    <submittedName>
        <fullName evidence="8">TraM recognition domain-containing protein</fullName>
    </submittedName>
</protein>
<evidence type="ECO:0000256" key="2">
    <source>
        <dbReference type="ARBA" id="ARBA00022475"/>
    </source>
</evidence>
<feature type="domain" description="TraD/TraG TraM recognition site" evidence="7">
    <location>
        <begin position="2"/>
        <end position="100"/>
    </location>
</feature>
<dbReference type="GO" id="GO:0005886">
    <property type="term" value="C:plasma membrane"/>
    <property type="evidence" value="ECO:0007669"/>
    <property type="project" value="UniProtKB-SubCell"/>
</dbReference>
<dbReference type="PANTHER" id="PTHR37937:SF1">
    <property type="entry name" value="CONJUGATIVE TRANSFER: DNA TRANSPORT"/>
    <property type="match status" value="1"/>
</dbReference>
<evidence type="ECO:0000256" key="5">
    <source>
        <dbReference type="ARBA" id="ARBA00023136"/>
    </source>
</evidence>
<proteinExistence type="predicted"/>
<feature type="compositionally biased region" description="Polar residues" evidence="6">
    <location>
        <begin position="68"/>
        <end position="85"/>
    </location>
</feature>
<evidence type="ECO:0000256" key="6">
    <source>
        <dbReference type="SAM" id="MobiDB-lite"/>
    </source>
</evidence>
<organism evidence="8">
    <name type="scientific">Escherichia coli</name>
    <dbReference type="NCBI Taxonomy" id="562"/>
    <lineage>
        <taxon>Bacteria</taxon>
        <taxon>Pseudomonadati</taxon>
        <taxon>Pseudomonadota</taxon>
        <taxon>Gammaproteobacteria</taxon>
        <taxon>Enterobacterales</taxon>
        <taxon>Enterobacteriaceae</taxon>
        <taxon>Escherichia</taxon>
    </lineage>
</organism>
<evidence type="ECO:0000256" key="3">
    <source>
        <dbReference type="ARBA" id="ARBA00022692"/>
    </source>
</evidence>
<comment type="caution">
    <text evidence="8">The sequence shown here is derived from an EMBL/GenBank/DDBJ whole genome shotgun (WGS) entry which is preliminary data.</text>
</comment>
<keyword evidence="3" id="KW-0812">Transmembrane</keyword>
<dbReference type="InterPro" id="IPR051539">
    <property type="entry name" value="T4SS-coupling_protein"/>
</dbReference>
<feature type="region of interest" description="Disordered" evidence="6">
    <location>
        <begin position="66"/>
        <end position="91"/>
    </location>
</feature>
<keyword evidence="5" id="KW-0472">Membrane</keyword>
<dbReference type="SUPFAM" id="SSF52540">
    <property type="entry name" value="P-loop containing nucleoside triphosphate hydrolases"/>
    <property type="match status" value="1"/>
</dbReference>
<dbReference type="Pfam" id="PF12696">
    <property type="entry name" value="TraG-D_C"/>
    <property type="match status" value="1"/>
</dbReference>
<dbReference type="PANTHER" id="PTHR37937">
    <property type="entry name" value="CONJUGATIVE TRANSFER: DNA TRANSPORT"/>
    <property type="match status" value="1"/>
</dbReference>
<gene>
    <name evidence="8" type="ORF">G3563_27450</name>
</gene>